<keyword evidence="3" id="KW-1003">Cell membrane</keyword>
<comment type="subcellular location">
    <subcellularLocation>
        <location evidence="1">Cell membrane</location>
        <topology evidence="1">Multi-pass membrane protein</topology>
    </subcellularLocation>
</comment>
<keyword evidence="5 7" id="KW-1133">Transmembrane helix</keyword>
<evidence type="ECO:0000256" key="3">
    <source>
        <dbReference type="ARBA" id="ARBA00022475"/>
    </source>
</evidence>
<feature type="transmembrane region" description="Helical" evidence="7">
    <location>
        <begin position="75"/>
        <end position="93"/>
    </location>
</feature>
<evidence type="ECO:0000256" key="4">
    <source>
        <dbReference type="ARBA" id="ARBA00022692"/>
    </source>
</evidence>
<dbReference type="EMBL" id="LQOB01000306">
    <property type="protein sequence ID" value="KXT84753.1"/>
    <property type="molecule type" value="Genomic_DNA"/>
</dbReference>
<evidence type="ECO:0000256" key="5">
    <source>
        <dbReference type="ARBA" id="ARBA00022989"/>
    </source>
</evidence>
<proteinExistence type="inferred from homology"/>
<evidence type="ECO:0000256" key="1">
    <source>
        <dbReference type="ARBA" id="ARBA00004651"/>
    </source>
</evidence>
<evidence type="ECO:0000259" key="8">
    <source>
        <dbReference type="Pfam" id="PF02308"/>
    </source>
</evidence>
<dbReference type="GO" id="GO:0005886">
    <property type="term" value="C:plasma membrane"/>
    <property type="evidence" value="ECO:0007669"/>
    <property type="project" value="UniProtKB-SubCell"/>
</dbReference>
<dbReference type="RefSeq" id="WP_061453225.1">
    <property type="nucleotide sequence ID" value="NZ_KQ969557.1"/>
</dbReference>
<evidence type="ECO:0000313" key="9">
    <source>
        <dbReference type="EMBL" id="KXT84753.1"/>
    </source>
</evidence>
<name>A0A139P9K1_STROR</name>
<dbReference type="PANTHER" id="PTHR33778">
    <property type="entry name" value="PROTEIN MGTC"/>
    <property type="match status" value="1"/>
</dbReference>
<evidence type="ECO:0000256" key="7">
    <source>
        <dbReference type="SAM" id="Phobius"/>
    </source>
</evidence>
<gene>
    <name evidence="9" type="ORF">SORDD16_01732</name>
</gene>
<dbReference type="AlphaFoldDB" id="A0A139P9K1"/>
<reference evidence="9 10" key="1">
    <citation type="submission" date="2016-01" db="EMBL/GenBank/DDBJ databases">
        <title>Highly variable Streptococcus oralis are common among viridans streptococci isolated from primates.</title>
        <authorList>
            <person name="Denapaite D."/>
            <person name="Rieger M."/>
            <person name="Koendgen S."/>
            <person name="Brueckner R."/>
            <person name="Ochigava I."/>
            <person name="Kappeler P."/>
            <person name="Maetz-Rensing K."/>
            <person name="Leendertz F."/>
            <person name="Hakenbeck R."/>
        </authorList>
    </citation>
    <scope>NUCLEOTIDE SEQUENCE [LARGE SCALE GENOMIC DNA]</scope>
    <source>
        <strain evidence="9 10">DD16</strain>
    </source>
</reference>
<accession>A0A139P9K1</accession>
<comment type="similarity">
    <text evidence="2">Belongs to the MgtC/SapB family.</text>
</comment>
<sequence>MESIGLWIAQTPMVRHFLVIFLAVVCGWAIGYERSARNKQAGIKTHIIVAVTSALMMIISKEAFLDTPNFDTSRVAAQIVSGISFIGGGIIFMRDKKISGITTAAGVWATAGIGMAIGGGMWLMGLVCTVVVVMIQLLTHTSQKNSGDFEIKIVGETADKTTLSQLYAYYQCEQYHSIKMEMKQTAQEELYEVTISIEQDQSLHLADIENFLKSQELDLVVKRFVVRSIK</sequence>
<organism evidence="9 10">
    <name type="scientific">Streptococcus oralis</name>
    <dbReference type="NCBI Taxonomy" id="1303"/>
    <lineage>
        <taxon>Bacteria</taxon>
        <taxon>Bacillati</taxon>
        <taxon>Bacillota</taxon>
        <taxon>Bacilli</taxon>
        <taxon>Lactobacillales</taxon>
        <taxon>Streptococcaceae</taxon>
        <taxon>Streptococcus</taxon>
    </lineage>
</organism>
<comment type="caution">
    <text evidence="9">The sequence shown here is derived from an EMBL/GenBank/DDBJ whole genome shotgun (WGS) entry which is preliminary data.</text>
</comment>
<dbReference type="PRINTS" id="PR01837">
    <property type="entry name" value="MGTCSAPBPROT"/>
</dbReference>
<keyword evidence="4 7" id="KW-0812">Transmembrane</keyword>
<feature type="transmembrane region" description="Helical" evidence="7">
    <location>
        <begin position="43"/>
        <end position="60"/>
    </location>
</feature>
<feature type="transmembrane region" description="Helical" evidence="7">
    <location>
        <begin position="105"/>
        <end position="138"/>
    </location>
</feature>
<feature type="domain" description="MgtC/SapB/SrpB/YhiD N-terminal" evidence="8">
    <location>
        <begin position="21"/>
        <end position="141"/>
    </location>
</feature>
<protein>
    <submittedName>
        <fullName evidence="9">Peptide transport system permease protein SapB</fullName>
    </submittedName>
</protein>
<dbReference type="InterPro" id="IPR003416">
    <property type="entry name" value="MgtC/SapB/SrpB/YhiD_fam"/>
</dbReference>
<evidence type="ECO:0000256" key="6">
    <source>
        <dbReference type="ARBA" id="ARBA00023136"/>
    </source>
</evidence>
<dbReference type="Pfam" id="PF02308">
    <property type="entry name" value="MgtC"/>
    <property type="match status" value="1"/>
</dbReference>
<evidence type="ECO:0000256" key="2">
    <source>
        <dbReference type="ARBA" id="ARBA00009298"/>
    </source>
</evidence>
<dbReference type="Proteomes" id="UP000072653">
    <property type="component" value="Unassembled WGS sequence"/>
</dbReference>
<feature type="transmembrane region" description="Helical" evidence="7">
    <location>
        <begin position="13"/>
        <end position="31"/>
    </location>
</feature>
<keyword evidence="6 7" id="KW-0472">Membrane</keyword>
<dbReference type="InterPro" id="IPR049177">
    <property type="entry name" value="MgtC_SapB_SrpB_YhiD_N"/>
</dbReference>
<evidence type="ECO:0000313" key="10">
    <source>
        <dbReference type="Proteomes" id="UP000072653"/>
    </source>
</evidence>
<dbReference type="PANTHER" id="PTHR33778:SF1">
    <property type="entry name" value="MAGNESIUM TRANSPORTER YHID-RELATED"/>
    <property type="match status" value="1"/>
</dbReference>
<dbReference type="PATRIC" id="fig|1303.79.peg.2045"/>